<reference evidence="1" key="1">
    <citation type="journal article" date="2021" name="Nat. Commun.">
        <title>Genetic determinants of endophytism in the Arabidopsis root mycobiome.</title>
        <authorList>
            <person name="Mesny F."/>
            <person name="Miyauchi S."/>
            <person name="Thiergart T."/>
            <person name="Pickel B."/>
            <person name="Atanasova L."/>
            <person name="Karlsson M."/>
            <person name="Huettel B."/>
            <person name="Barry K.W."/>
            <person name="Haridas S."/>
            <person name="Chen C."/>
            <person name="Bauer D."/>
            <person name="Andreopoulos W."/>
            <person name="Pangilinan J."/>
            <person name="LaButti K."/>
            <person name="Riley R."/>
            <person name="Lipzen A."/>
            <person name="Clum A."/>
            <person name="Drula E."/>
            <person name="Henrissat B."/>
            <person name="Kohler A."/>
            <person name="Grigoriev I.V."/>
            <person name="Martin F.M."/>
            <person name="Hacquard S."/>
        </authorList>
    </citation>
    <scope>NUCLEOTIDE SEQUENCE</scope>
    <source>
        <strain evidence="1">MPI-CAGE-AT-0147</strain>
    </source>
</reference>
<keyword evidence="2" id="KW-1185">Reference proteome</keyword>
<dbReference type="OrthoDB" id="5076294at2759"/>
<gene>
    <name evidence="1" type="ORF">EDB81DRAFT_907263</name>
</gene>
<sequence length="244" mass="26443">MATPVPVPSNDIKATYNGLGRFLELTAKGELPSWILTPFFKREPLAGGLLFSLEAFRAGYGKPTAKAFETTYKLDIDLPQPHFNSSSVLVQTSLGTFAIPIEYIDIPGPGPVKTKGNSANNGVNANDEANTDTTVVGDVLPPINEYLPGDADLNITAQIPREVGHGKSWIEPSFNPDYFKLVNATIAGGAINWTFQWNKIPTGEGENPQGINITTHTWNGEVGPAARNSRIVQPYIVHFVLLQN</sequence>
<evidence type="ECO:0000313" key="2">
    <source>
        <dbReference type="Proteomes" id="UP000738349"/>
    </source>
</evidence>
<dbReference type="EMBL" id="JAGMUV010000018">
    <property type="protein sequence ID" value="KAH7129235.1"/>
    <property type="molecule type" value="Genomic_DNA"/>
</dbReference>
<dbReference type="Proteomes" id="UP000738349">
    <property type="component" value="Unassembled WGS sequence"/>
</dbReference>
<name>A0A9P9E0N5_9HYPO</name>
<evidence type="ECO:0000313" key="1">
    <source>
        <dbReference type="EMBL" id="KAH7129235.1"/>
    </source>
</evidence>
<proteinExistence type="predicted"/>
<organism evidence="1 2">
    <name type="scientific">Dactylonectria macrodidyma</name>
    <dbReference type="NCBI Taxonomy" id="307937"/>
    <lineage>
        <taxon>Eukaryota</taxon>
        <taxon>Fungi</taxon>
        <taxon>Dikarya</taxon>
        <taxon>Ascomycota</taxon>
        <taxon>Pezizomycotina</taxon>
        <taxon>Sordariomycetes</taxon>
        <taxon>Hypocreomycetidae</taxon>
        <taxon>Hypocreales</taxon>
        <taxon>Nectriaceae</taxon>
        <taxon>Dactylonectria</taxon>
    </lineage>
</organism>
<protein>
    <submittedName>
        <fullName evidence="1">Uncharacterized protein</fullName>
    </submittedName>
</protein>
<accession>A0A9P9E0N5</accession>
<comment type="caution">
    <text evidence="1">The sequence shown here is derived from an EMBL/GenBank/DDBJ whole genome shotgun (WGS) entry which is preliminary data.</text>
</comment>
<dbReference type="AlphaFoldDB" id="A0A9P9E0N5"/>